<protein>
    <submittedName>
        <fullName evidence="1">Uncharacterized protein</fullName>
    </submittedName>
</protein>
<proteinExistence type="predicted"/>
<evidence type="ECO:0000313" key="1">
    <source>
        <dbReference type="EMBL" id="MBD1364445.1"/>
    </source>
</evidence>
<dbReference type="EMBL" id="JACWMY010000005">
    <property type="protein sequence ID" value="MBD1364445.1"/>
    <property type="molecule type" value="Genomic_DNA"/>
</dbReference>
<comment type="caution">
    <text evidence="1">The sequence shown here is derived from an EMBL/GenBank/DDBJ whole genome shotgun (WGS) entry which is preliminary data.</text>
</comment>
<gene>
    <name evidence="1" type="ORF">IDJ77_11555</name>
</gene>
<reference evidence="1 2" key="1">
    <citation type="submission" date="2020-09" db="EMBL/GenBank/DDBJ databases">
        <title>Novel species of Mucilaginibacter isolated from a glacier on the Tibetan Plateau.</title>
        <authorList>
            <person name="Liu Q."/>
            <person name="Xin Y.-H."/>
        </authorList>
    </citation>
    <scope>NUCLEOTIDE SEQUENCE [LARGE SCALE GENOMIC DNA]</scope>
    <source>
        <strain evidence="1 2">ZT4R22</strain>
    </source>
</reference>
<name>A0ABR7WQ32_9SPHI</name>
<accession>A0ABR7WQ32</accession>
<sequence length="614" mass="70928">MEPIIIKLPSGKYLSEIEPFKSQGIDTDSQYHKTVPGVGITTFAIRYFESNLIETLPNRPVVEAKGKEHNELFPERPVIAVYQGVTIAKIKAYLLSDIKYKKIVTTPEGFIYKVVEAFREIYGDLAVLYAEYFMLIDESERIVTDVSYRGDIAAPLNHFFYFKRRALVSATTLPFSDLRFNPFKNYIIVPQFDYSVDINILNTNNVIESLKMRLAQLNSDHVSIFFNSTKGINAIVKALNLKSNYMAFCSEDSVVKLIRDGVPFERATDDFHVNKMLKSNFFTSRYFSAIDIKVDYKPDVILITDVFFAAHSILDPKTEIIQIAGRFRNGINSYTHITNFNPNLQAKTPKEARFYINGHLDAYQGFVQSYKRATNLGERDALQKAITDSKAHSFYDENGNLNDAMVDNFIHEERVKEYYKDVSNLKSAYAEQSKYFVSTYSEDIFDAGDKDLFDLKHSTSKKEMHQQVARMLYRYKIKSHFHFILFKPTNIISKLREQFSDIALGVDNLDESTLEQTDFVGSKIKKAVSEAKDLKEVKALAPHIYQLIEPYHTHVQTELVELMHQAYQNANVKRKVVGQHILLFFEGDRSTELKKNVYKLRDRKFEYAESNQFF</sequence>
<keyword evidence="2" id="KW-1185">Reference proteome</keyword>
<evidence type="ECO:0000313" key="2">
    <source>
        <dbReference type="Proteomes" id="UP000606600"/>
    </source>
</evidence>
<dbReference type="RefSeq" id="WP_191189108.1">
    <property type="nucleotide sequence ID" value="NZ_JACWMY010000005.1"/>
</dbReference>
<organism evidence="1 2">
    <name type="scientific">Mucilaginibacter pankratovii</name>
    <dbReference type="NCBI Taxonomy" id="2772110"/>
    <lineage>
        <taxon>Bacteria</taxon>
        <taxon>Pseudomonadati</taxon>
        <taxon>Bacteroidota</taxon>
        <taxon>Sphingobacteriia</taxon>
        <taxon>Sphingobacteriales</taxon>
        <taxon>Sphingobacteriaceae</taxon>
        <taxon>Mucilaginibacter</taxon>
    </lineage>
</organism>
<dbReference type="Proteomes" id="UP000606600">
    <property type="component" value="Unassembled WGS sequence"/>
</dbReference>